<dbReference type="PANTHER" id="PTHR35807">
    <property type="entry name" value="TRANSCRIPTIONAL REGULATOR REDD-RELATED"/>
    <property type="match status" value="1"/>
</dbReference>
<dbReference type="OrthoDB" id="1137593at2"/>
<feature type="domain" description="ORC1/DEAH AAA+ ATPase" evidence="1">
    <location>
        <begin position="31"/>
        <end position="147"/>
    </location>
</feature>
<dbReference type="Proteomes" id="UP000279029">
    <property type="component" value="Chromosome"/>
</dbReference>
<feature type="domain" description="MalT-like winged helix" evidence="2">
    <location>
        <begin position="259"/>
        <end position="324"/>
    </location>
</feature>
<dbReference type="InterPro" id="IPR051677">
    <property type="entry name" value="AfsR-DnrI-RedD_regulator"/>
</dbReference>
<dbReference type="GO" id="GO:0003677">
    <property type="term" value="F:DNA binding"/>
    <property type="evidence" value="ECO:0007669"/>
    <property type="project" value="InterPro"/>
</dbReference>
<accession>A0A3P7RVE4</accession>
<dbReference type="InterPro" id="IPR027417">
    <property type="entry name" value="P-loop_NTPase"/>
</dbReference>
<gene>
    <name evidence="3" type="ORF">PATL70BA_0881</name>
</gene>
<protein>
    <submittedName>
        <fullName evidence="3">Uncharacterized protein</fullName>
    </submittedName>
</protein>
<dbReference type="SUPFAM" id="SSF52540">
    <property type="entry name" value="P-loop containing nucleoside triphosphate hydrolases"/>
    <property type="match status" value="1"/>
</dbReference>
<name>A0A3P7RVE4_9FIRM</name>
<evidence type="ECO:0000313" key="4">
    <source>
        <dbReference type="Proteomes" id="UP000279029"/>
    </source>
</evidence>
<dbReference type="InterPro" id="IPR016032">
    <property type="entry name" value="Sig_transdc_resp-reg_C-effctor"/>
</dbReference>
<dbReference type="RefSeq" id="WP_125136203.1">
    <property type="nucleotide sequence ID" value="NZ_LR130778.1"/>
</dbReference>
<reference evidence="3 4" key="1">
    <citation type="submission" date="2018-09" db="EMBL/GenBank/DDBJ databases">
        <authorList>
            <person name="Postec A."/>
        </authorList>
    </citation>
    <scope>NUCLEOTIDE SEQUENCE [LARGE SCALE GENOMIC DNA]</scope>
    <source>
        <strain evidence="3">70B-A</strain>
    </source>
</reference>
<dbReference type="AlphaFoldDB" id="A0A3P7RVE4"/>
<sequence length="1007" mass="118329">MNIINAKFSPTAIEKAFILRSELLEKMTRDKNKNVIFVTAPAGYGKTTLLSQFNHMTDEKVMWYHLDMFDNEILTFMTYLSEGIARCLGKHQEDIVPFLNERLDQGDIKGLVADLLNYLSQKSQDPLCIIFDDFHYLTEDLIHECIAVFIRYLPSNIRVIIASRTQPALDLDFLLTSHRFAEISIEQLKFSQAEENTFIDKIKPNHQEIYNQELIRKNNGWPFGLNLLQHAISENLVSGYEIQELYKKCFDNIFEMFDDQEFLLSTCLLEILDVEACNYITNRTNAYETLKMMSGKGLFISKIHSGVFKYHDLFRDYLQEKVSNKKEVYEKISAYYIYRNNTLEAIDYLLLSRDYDGADALLKKGQYTYVSIAYYSKIYHWEKKISTKTAYEYGSFSLIKALIALKNLEVESGRQFIKNARILFLDQKDEEGLLKADIIWVKVLRMEYKADEAYALANVIYKKIHNRPLDEKVDVLSEKLYISAFLSRVDEEFIVLKNEILSINENHIKTSEVQAFALLEYAAYLIGEYRTAMSVQAKYRDKISPLNSIIYTIRIYMVWGHLEEGKTYVLKEIDNAKRFGLNANLPELYGILAELEFHHGEYGHAEKYFKETMKCFVDKNNNLYHLSTFTYATMLAFLGRKDEALEMVSKYYPRIPKDNHLGFMMVDMMLSQMYLILKDYDLAIEHAKRAMVPSEAFGTKLYVATLSAVIATAYLAKGDERNVLKYAQTTMDLSESGYYIQDFMTFYEYYKPLYHFCLQNHIHTTFVEEIKNRVGQGLMEQETNDSEKLYVRFFGDNIVKAGGKLVRWRTVKAKHIFYYLLYHNKTGVTKDKLMDTFFEHYDLDKANGNIRTSLTYIRKAMQDVGFEEIIWQANSRYFINDKIITTDLMHFNQHIEDLNHTDEDLILSAKALNNIYKGAFCEDIDIYEFNLEKEKYYNTFQNVILKAVSLLEEKKDYKEALNFMNILIQHQNYNESYYQKKAELYHIMGNQVMMKKTEEELWRIKEK</sequence>
<dbReference type="KEGG" id="cbar:PATL70BA_0881"/>
<evidence type="ECO:0000259" key="1">
    <source>
        <dbReference type="Pfam" id="PF13401"/>
    </source>
</evidence>
<dbReference type="InterPro" id="IPR011990">
    <property type="entry name" value="TPR-like_helical_dom_sf"/>
</dbReference>
<evidence type="ECO:0000313" key="3">
    <source>
        <dbReference type="EMBL" id="VDN46756.1"/>
    </source>
</evidence>
<organism evidence="3 4">
    <name type="scientific">Petrocella atlantisensis</name>
    <dbReference type="NCBI Taxonomy" id="2173034"/>
    <lineage>
        <taxon>Bacteria</taxon>
        <taxon>Bacillati</taxon>
        <taxon>Bacillota</taxon>
        <taxon>Clostridia</taxon>
        <taxon>Lachnospirales</taxon>
        <taxon>Vallitaleaceae</taxon>
        <taxon>Petrocella</taxon>
    </lineage>
</organism>
<dbReference type="Gene3D" id="1.10.10.10">
    <property type="entry name" value="Winged helix-like DNA-binding domain superfamily/Winged helix DNA-binding domain"/>
    <property type="match status" value="1"/>
</dbReference>
<dbReference type="SUPFAM" id="SSF48452">
    <property type="entry name" value="TPR-like"/>
    <property type="match status" value="2"/>
</dbReference>
<evidence type="ECO:0000259" key="2">
    <source>
        <dbReference type="Pfam" id="PF25873"/>
    </source>
</evidence>
<dbReference type="GO" id="GO:0016887">
    <property type="term" value="F:ATP hydrolysis activity"/>
    <property type="evidence" value="ECO:0007669"/>
    <property type="project" value="InterPro"/>
</dbReference>
<dbReference type="PANTHER" id="PTHR35807:SF2">
    <property type="entry name" value="TRANSCRIPTIONAL ACTIVATOR DOMAIN"/>
    <property type="match status" value="1"/>
</dbReference>
<dbReference type="InterPro" id="IPR049945">
    <property type="entry name" value="AAA_22"/>
</dbReference>
<dbReference type="SUPFAM" id="SSF46894">
    <property type="entry name" value="C-terminal effector domain of the bipartite response regulators"/>
    <property type="match status" value="1"/>
</dbReference>
<dbReference type="Gene3D" id="3.40.50.300">
    <property type="entry name" value="P-loop containing nucleotide triphosphate hydrolases"/>
    <property type="match status" value="1"/>
</dbReference>
<proteinExistence type="predicted"/>
<dbReference type="GO" id="GO:0006355">
    <property type="term" value="P:regulation of DNA-templated transcription"/>
    <property type="evidence" value="ECO:0007669"/>
    <property type="project" value="InterPro"/>
</dbReference>
<dbReference type="Gene3D" id="1.25.40.10">
    <property type="entry name" value="Tetratricopeptide repeat domain"/>
    <property type="match status" value="1"/>
</dbReference>
<keyword evidence="4" id="KW-1185">Reference proteome</keyword>
<dbReference type="Pfam" id="PF25873">
    <property type="entry name" value="WHD_MalT"/>
    <property type="match status" value="1"/>
</dbReference>
<dbReference type="Pfam" id="PF13401">
    <property type="entry name" value="AAA_22"/>
    <property type="match status" value="1"/>
</dbReference>
<dbReference type="EMBL" id="LR130778">
    <property type="protein sequence ID" value="VDN46756.1"/>
    <property type="molecule type" value="Genomic_DNA"/>
</dbReference>
<dbReference type="InterPro" id="IPR059106">
    <property type="entry name" value="WHD_MalT"/>
</dbReference>
<dbReference type="InterPro" id="IPR036388">
    <property type="entry name" value="WH-like_DNA-bd_sf"/>
</dbReference>